<dbReference type="Proteomes" id="UP000800092">
    <property type="component" value="Unassembled WGS sequence"/>
</dbReference>
<gene>
    <name evidence="2" type="ORF">EV356DRAFT_286566</name>
</gene>
<sequence>MWEQAGSVDKTTTENVISSAQRAKDNSVVLRSPIRFVARAKSMVGFGMLGHPWQRQSKAIMPCHPARL</sequence>
<reference evidence="2" key="1">
    <citation type="journal article" date="2020" name="Stud. Mycol.">
        <title>101 Dothideomycetes genomes: a test case for predicting lifestyles and emergence of pathogens.</title>
        <authorList>
            <person name="Haridas S."/>
            <person name="Albert R."/>
            <person name="Binder M."/>
            <person name="Bloem J."/>
            <person name="Labutti K."/>
            <person name="Salamov A."/>
            <person name="Andreopoulos B."/>
            <person name="Baker S."/>
            <person name="Barry K."/>
            <person name="Bills G."/>
            <person name="Bluhm B."/>
            <person name="Cannon C."/>
            <person name="Castanera R."/>
            <person name="Culley D."/>
            <person name="Daum C."/>
            <person name="Ezra D."/>
            <person name="Gonzalez J."/>
            <person name="Henrissat B."/>
            <person name="Kuo A."/>
            <person name="Liang C."/>
            <person name="Lipzen A."/>
            <person name="Lutzoni F."/>
            <person name="Magnuson J."/>
            <person name="Mondo S."/>
            <person name="Nolan M."/>
            <person name="Ohm R."/>
            <person name="Pangilinan J."/>
            <person name="Park H.-J."/>
            <person name="Ramirez L."/>
            <person name="Alfaro M."/>
            <person name="Sun H."/>
            <person name="Tritt A."/>
            <person name="Yoshinaga Y."/>
            <person name="Zwiers L.-H."/>
            <person name="Turgeon B."/>
            <person name="Goodwin S."/>
            <person name="Spatafora J."/>
            <person name="Crous P."/>
            <person name="Grigoriev I."/>
        </authorList>
    </citation>
    <scope>NUCLEOTIDE SEQUENCE</scope>
    <source>
        <strain evidence="2">Tuck. ex Michener</strain>
    </source>
</reference>
<keyword evidence="3" id="KW-1185">Reference proteome</keyword>
<dbReference type="AlphaFoldDB" id="A0A6A6H0V6"/>
<evidence type="ECO:0000313" key="3">
    <source>
        <dbReference type="Proteomes" id="UP000800092"/>
    </source>
</evidence>
<protein>
    <submittedName>
        <fullName evidence="2">Uncharacterized protein</fullName>
    </submittedName>
</protein>
<evidence type="ECO:0000256" key="1">
    <source>
        <dbReference type="SAM" id="MobiDB-lite"/>
    </source>
</evidence>
<accession>A0A6A6H0V6</accession>
<feature type="compositionally biased region" description="Polar residues" evidence="1">
    <location>
        <begin position="9"/>
        <end position="21"/>
    </location>
</feature>
<name>A0A6A6H0V6_VIRVR</name>
<evidence type="ECO:0000313" key="2">
    <source>
        <dbReference type="EMBL" id="KAF2231655.1"/>
    </source>
</evidence>
<proteinExistence type="predicted"/>
<organism evidence="2 3">
    <name type="scientific">Viridothelium virens</name>
    <name type="common">Speckled blister lichen</name>
    <name type="synonym">Trypethelium virens</name>
    <dbReference type="NCBI Taxonomy" id="1048519"/>
    <lineage>
        <taxon>Eukaryota</taxon>
        <taxon>Fungi</taxon>
        <taxon>Dikarya</taxon>
        <taxon>Ascomycota</taxon>
        <taxon>Pezizomycotina</taxon>
        <taxon>Dothideomycetes</taxon>
        <taxon>Dothideomycetes incertae sedis</taxon>
        <taxon>Trypetheliales</taxon>
        <taxon>Trypetheliaceae</taxon>
        <taxon>Viridothelium</taxon>
    </lineage>
</organism>
<dbReference type="EMBL" id="ML991824">
    <property type="protein sequence ID" value="KAF2231655.1"/>
    <property type="molecule type" value="Genomic_DNA"/>
</dbReference>
<feature type="region of interest" description="Disordered" evidence="1">
    <location>
        <begin position="1"/>
        <end position="25"/>
    </location>
</feature>